<organism evidence="5 6">
    <name type="scientific">Teladorsagia circumcincta</name>
    <name type="common">Brown stomach worm</name>
    <name type="synonym">Ostertagia circumcincta</name>
    <dbReference type="NCBI Taxonomy" id="45464"/>
    <lineage>
        <taxon>Eukaryota</taxon>
        <taxon>Metazoa</taxon>
        <taxon>Ecdysozoa</taxon>
        <taxon>Nematoda</taxon>
        <taxon>Chromadorea</taxon>
        <taxon>Rhabditida</taxon>
        <taxon>Rhabditina</taxon>
        <taxon>Rhabditomorpha</taxon>
        <taxon>Strongyloidea</taxon>
        <taxon>Trichostrongylidae</taxon>
        <taxon>Teladorsagia</taxon>
    </lineage>
</organism>
<evidence type="ECO:0000259" key="4">
    <source>
        <dbReference type="PROSITE" id="PS50026"/>
    </source>
</evidence>
<dbReference type="FunFam" id="2.10.25.10:FF:000118">
    <property type="entry name" value="protein delta homolog 2"/>
    <property type="match status" value="1"/>
</dbReference>
<dbReference type="OrthoDB" id="5797291at2759"/>
<feature type="domain" description="EGF-like" evidence="4">
    <location>
        <begin position="42"/>
        <end position="79"/>
    </location>
</feature>
<dbReference type="SMART" id="SM00181">
    <property type="entry name" value="EGF"/>
    <property type="match status" value="2"/>
</dbReference>
<dbReference type="PROSITE" id="PS00022">
    <property type="entry name" value="EGF_1"/>
    <property type="match status" value="1"/>
</dbReference>
<sequence length="109" mass="11912">WQHHASHHSNAERLHPVFEVNVMTCGTPTHVNALVDLKEPIDQSVCSDATCNNGGTCEADADGGIKCLCKAGFFGQFCEERVNPCEKRPCDHGYCKPSDPAGFECECEE</sequence>
<dbReference type="AlphaFoldDB" id="A0A2G9TKL9"/>
<feature type="disulfide bond" evidence="3">
    <location>
        <begin position="69"/>
        <end position="78"/>
    </location>
</feature>
<keyword evidence="1 3" id="KW-0245">EGF-like domain</keyword>
<dbReference type="PROSITE" id="PS50026">
    <property type="entry name" value="EGF_3"/>
    <property type="match status" value="1"/>
</dbReference>
<dbReference type="Proteomes" id="UP000230423">
    <property type="component" value="Unassembled WGS sequence"/>
</dbReference>
<feature type="non-terminal residue" evidence="5">
    <location>
        <position position="1"/>
    </location>
</feature>
<dbReference type="SUPFAM" id="SSF57196">
    <property type="entry name" value="EGF/Laminin"/>
    <property type="match status" value="1"/>
</dbReference>
<evidence type="ECO:0000256" key="3">
    <source>
        <dbReference type="PROSITE-ProRule" id="PRU00076"/>
    </source>
</evidence>
<evidence type="ECO:0000256" key="2">
    <source>
        <dbReference type="ARBA" id="ARBA00023157"/>
    </source>
</evidence>
<evidence type="ECO:0000313" key="5">
    <source>
        <dbReference type="EMBL" id="PIO57910.1"/>
    </source>
</evidence>
<evidence type="ECO:0000256" key="1">
    <source>
        <dbReference type="ARBA" id="ARBA00022536"/>
    </source>
</evidence>
<evidence type="ECO:0000313" key="6">
    <source>
        <dbReference type="Proteomes" id="UP000230423"/>
    </source>
</evidence>
<name>A0A2G9TKL9_TELCI</name>
<dbReference type="Pfam" id="PF00008">
    <property type="entry name" value="EGF"/>
    <property type="match status" value="1"/>
</dbReference>
<keyword evidence="6" id="KW-1185">Reference proteome</keyword>
<accession>A0A2G9TKL9</accession>
<reference evidence="5 6" key="1">
    <citation type="submission" date="2015-09" db="EMBL/GenBank/DDBJ databases">
        <title>Draft genome of the parasitic nematode Teladorsagia circumcincta isolate WARC Sus (inbred).</title>
        <authorList>
            <person name="Mitreva M."/>
        </authorList>
    </citation>
    <scope>NUCLEOTIDE SEQUENCE [LARGE SCALE GENOMIC DNA]</scope>
    <source>
        <strain evidence="5 6">S</strain>
    </source>
</reference>
<dbReference type="InterPro" id="IPR000742">
    <property type="entry name" value="EGF"/>
</dbReference>
<proteinExistence type="predicted"/>
<comment type="caution">
    <text evidence="3">Lacks conserved residue(s) required for the propagation of feature annotation.</text>
</comment>
<gene>
    <name evidence="5" type="ORF">TELCIR_20669</name>
</gene>
<protein>
    <submittedName>
        <fullName evidence="5">EGF-like domain protein</fullName>
    </submittedName>
</protein>
<feature type="non-terminal residue" evidence="5">
    <location>
        <position position="109"/>
    </location>
</feature>
<dbReference type="Gene3D" id="2.10.25.10">
    <property type="entry name" value="Laminin"/>
    <property type="match status" value="1"/>
</dbReference>
<keyword evidence="2 3" id="KW-1015">Disulfide bond</keyword>
<dbReference type="PROSITE" id="PS01186">
    <property type="entry name" value="EGF_2"/>
    <property type="match status" value="1"/>
</dbReference>
<dbReference type="EMBL" id="KZ363235">
    <property type="protein sequence ID" value="PIO57910.1"/>
    <property type="molecule type" value="Genomic_DNA"/>
</dbReference>